<dbReference type="FunFam" id="1.25.10.10:FF:001255">
    <property type="entry name" value="Exportin 1"/>
    <property type="match status" value="1"/>
</dbReference>
<accession>A0A7S0BMZ8</accession>
<dbReference type="Pfam" id="PF18784">
    <property type="entry name" value="CRM1_repeat_2"/>
    <property type="match status" value="1"/>
</dbReference>
<dbReference type="Pfam" id="PF08389">
    <property type="entry name" value="Xpo1"/>
    <property type="match status" value="1"/>
</dbReference>
<dbReference type="Pfam" id="PF03810">
    <property type="entry name" value="IBN_N"/>
    <property type="match status" value="1"/>
</dbReference>
<dbReference type="GO" id="GO:0006611">
    <property type="term" value="P:protein export from nucleus"/>
    <property type="evidence" value="ECO:0007669"/>
    <property type="project" value="InterPro"/>
</dbReference>
<dbReference type="Pfam" id="PF08767">
    <property type="entry name" value="CRM1_C"/>
    <property type="match status" value="1"/>
</dbReference>
<keyword evidence="4" id="KW-0509">mRNA transport</keyword>
<dbReference type="InterPro" id="IPR040485">
    <property type="entry name" value="XPO1_repeat_3"/>
</dbReference>
<dbReference type="InterPro" id="IPR011989">
    <property type="entry name" value="ARM-like"/>
</dbReference>
<dbReference type="Pfam" id="PF18777">
    <property type="entry name" value="CRM1_repeat"/>
    <property type="match status" value="1"/>
</dbReference>
<keyword evidence="6" id="KW-0539">Nucleus</keyword>
<dbReference type="GO" id="GO:0000055">
    <property type="term" value="P:ribosomal large subunit export from nucleus"/>
    <property type="evidence" value="ECO:0007669"/>
    <property type="project" value="TreeGrafter"/>
</dbReference>
<dbReference type="InterPro" id="IPR014877">
    <property type="entry name" value="XPO1_C_dom"/>
</dbReference>
<dbReference type="GO" id="GO:0005634">
    <property type="term" value="C:nucleus"/>
    <property type="evidence" value="ECO:0007669"/>
    <property type="project" value="UniProtKB-SubCell"/>
</dbReference>
<feature type="compositionally biased region" description="Basic and acidic residues" evidence="8">
    <location>
        <begin position="1064"/>
        <end position="1075"/>
    </location>
</feature>
<dbReference type="GO" id="GO:0051028">
    <property type="term" value="P:mRNA transport"/>
    <property type="evidence" value="ECO:0007669"/>
    <property type="project" value="UniProtKB-KW"/>
</dbReference>
<evidence type="ECO:0000313" key="10">
    <source>
        <dbReference type="EMBL" id="CAD8398611.1"/>
    </source>
</evidence>
<dbReference type="GO" id="GO:0005049">
    <property type="term" value="F:nuclear export signal receptor activity"/>
    <property type="evidence" value="ECO:0007669"/>
    <property type="project" value="InterPro"/>
</dbReference>
<comment type="similarity">
    <text evidence="2">Belongs to the exportin family.</text>
</comment>
<comment type="subcellular location">
    <subcellularLocation>
        <location evidence="1">Nucleus</location>
    </subcellularLocation>
</comment>
<dbReference type="InterPro" id="IPR041123">
    <property type="entry name" value="CRM1_repeat"/>
</dbReference>
<dbReference type="InterPro" id="IPR001494">
    <property type="entry name" value="Importin-beta_N"/>
</dbReference>
<evidence type="ECO:0000256" key="7">
    <source>
        <dbReference type="ARBA" id="ARBA00073514"/>
    </source>
</evidence>
<dbReference type="SMART" id="SM00913">
    <property type="entry name" value="IBN_N"/>
    <property type="match status" value="1"/>
</dbReference>
<dbReference type="InterPro" id="IPR013598">
    <property type="entry name" value="Exportin-1/Importin-b-like"/>
</dbReference>
<dbReference type="GO" id="GO:0000056">
    <property type="term" value="P:ribosomal small subunit export from nucleus"/>
    <property type="evidence" value="ECO:0007669"/>
    <property type="project" value="TreeGrafter"/>
</dbReference>
<proteinExistence type="inferred from homology"/>
<dbReference type="InterPro" id="IPR016024">
    <property type="entry name" value="ARM-type_fold"/>
</dbReference>
<dbReference type="EMBL" id="HBEK01015784">
    <property type="protein sequence ID" value="CAD8398611.1"/>
    <property type="molecule type" value="Transcribed_RNA"/>
</dbReference>
<dbReference type="Gene3D" id="1.25.10.10">
    <property type="entry name" value="Leucine-rich Repeat Variant"/>
    <property type="match status" value="1"/>
</dbReference>
<organism evidence="10">
    <name type="scientific">Rhodosorus marinus</name>
    <dbReference type="NCBI Taxonomy" id="101924"/>
    <lineage>
        <taxon>Eukaryota</taxon>
        <taxon>Rhodophyta</taxon>
        <taxon>Stylonematophyceae</taxon>
        <taxon>Stylonematales</taxon>
        <taxon>Stylonemataceae</taxon>
        <taxon>Rhodosorus</taxon>
    </lineage>
</organism>
<dbReference type="InterPro" id="IPR041235">
    <property type="entry name" value="Exp1_repeat_2"/>
</dbReference>
<dbReference type="Pfam" id="PF18787">
    <property type="entry name" value="CRM1_repeat_3"/>
    <property type="match status" value="1"/>
</dbReference>
<dbReference type="SUPFAM" id="SSF48371">
    <property type="entry name" value="ARM repeat"/>
    <property type="match status" value="1"/>
</dbReference>
<evidence type="ECO:0000256" key="2">
    <source>
        <dbReference type="ARBA" id="ARBA00009466"/>
    </source>
</evidence>
<protein>
    <recommendedName>
        <fullName evidence="7">Exportin-1</fullName>
    </recommendedName>
</protein>
<evidence type="ECO:0000259" key="9">
    <source>
        <dbReference type="PROSITE" id="PS50166"/>
    </source>
</evidence>
<dbReference type="PROSITE" id="PS50166">
    <property type="entry name" value="IMPORTIN_B_NT"/>
    <property type="match status" value="1"/>
</dbReference>
<evidence type="ECO:0000256" key="4">
    <source>
        <dbReference type="ARBA" id="ARBA00022816"/>
    </source>
</evidence>
<dbReference type="AlphaFoldDB" id="A0A7S0BMZ8"/>
<keyword evidence="3" id="KW-0813">Transport</keyword>
<feature type="region of interest" description="Disordered" evidence="8">
    <location>
        <begin position="1064"/>
        <end position="1094"/>
    </location>
</feature>
<gene>
    <name evidence="10" type="ORF">RMAR0315_LOCUS8603</name>
</gene>
<evidence type="ECO:0000256" key="8">
    <source>
        <dbReference type="SAM" id="MobiDB-lite"/>
    </source>
</evidence>
<keyword evidence="5" id="KW-0653">Protein transport</keyword>
<sequence>MEQLLDPKLPDTEFVALLERIIQSLYTSTNADERNSAQSVLTRLQENPDSWLRVDKILDSPYASASAKFYALQILGDMIQYRWKLLPRETCEQIRDYVVKKVIEMSTDEETMRREQTYLMKLNGSLVQVVKQEWPANWRSFVNDIVGASKTSTSRCENNLQILSLLSEEVFQFSAGQLTQEKIDNLKSQFNNEFSKVFELCQFVFEQTSSLSESKPELLIATLNTLEKFLAWIPLGYIFETELISTLLQCVKVPALRNHALKCLVEIGSLSVGVVYDEKFLHLYVSFILHLTEIVPQSVDIANAYEDADDQTQTFIMDLALFFSGFFRNNLRVLEAGNTEAHEALKIGLEYLVKISSVSEVEVFKTCLEFWHKFAFDLHHQQHGAKMQGAIFALRTLTVNPNGDRSNFEERMSMYEPMLSALRRVIISRVPKPEEVLIVEDDNGEIVRETIKDSDAIALYKTVKETLIYLCHLSTTDTELIMLEKLTMQMNGSQWSWNNLNTLCWAIGSISGAMGEAEEKQFLVTVVKELLQLCEMKRGKDNKAVVASNIMYVVGQYPRFLRAHWKFLKTVVNKLFEFMHETHPGVQDMACDTFLKISQKCRRKFVKTQAGETQPFISEMLSNVLEIIKELQPHQVHSFYESCGWIIAVSPAAEKPELVKKLFELPNATFQHVIEEARLNEQNLQRREDMKSLVTILKTNARVASSLGAPYFVQLVWMFPNMMILYTAYSRMLAEVIRTGGPNMVKSFDARNIRSIKKEICRTIEAFLNAKDIQNHEEIMANIVSPMTEPMLVDYYESPPEVRDAEVLSLFSQVIVFTTGLPVPTLRLVFKSLFACTLEMIKNNFEDFPDARLKFFLLLQTINEYNFPALFTLDDDPAAAEAEFKLVINAVIWAIKHTERNVAETGLIILLELLQNVDKSSFLGYFYTTGFRMILNDILSVLTDTLHRPGFKYHAMILMHILSVVAKESVKEPMWNPSVAEEVAMAGSPQSNQLFVKNHLEHVLKMSFPNLTPRQVEKVVANMFGSLNDENAFKSHLRDFLIQTKEFSAGDNTDLYDEEKQAELAEKKKKEEERLAITPGLAPAPVLDEGMADN</sequence>
<name>A0A7S0BMZ8_9RHOD</name>
<feature type="domain" description="Importin N-terminal" evidence="9">
    <location>
        <begin position="37"/>
        <end position="104"/>
    </location>
</feature>
<dbReference type="GO" id="GO:0031267">
    <property type="term" value="F:small GTPase binding"/>
    <property type="evidence" value="ECO:0007669"/>
    <property type="project" value="InterPro"/>
</dbReference>
<dbReference type="GO" id="GO:0005737">
    <property type="term" value="C:cytoplasm"/>
    <property type="evidence" value="ECO:0007669"/>
    <property type="project" value="TreeGrafter"/>
</dbReference>
<dbReference type="SMART" id="SM01102">
    <property type="entry name" value="CRM1_C"/>
    <property type="match status" value="1"/>
</dbReference>
<dbReference type="PANTHER" id="PTHR11223:SF2">
    <property type="entry name" value="EXPORTIN-1"/>
    <property type="match status" value="1"/>
</dbReference>
<dbReference type="PANTHER" id="PTHR11223">
    <property type="entry name" value="EXPORTIN 1/5"/>
    <property type="match status" value="1"/>
</dbReference>
<evidence type="ECO:0000256" key="3">
    <source>
        <dbReference type="ARBA" id="ARBA00022448"/>
    </source>
</evidence>
<evidence type="ECO:0000256" key="6">
    <source>
        <dbReference type="ARBA" id="ARBA00023242"/>
    </source>
</evidence>
<dbReference type="InterPro" id="IPR045065">
    <property type="entry name" value="XPO1/5"/>
</dbReference>
<evidence type="ECO:0000256" key="5">
    <source>
        <dbReference type="ARBA" id="ARBA00022927"/>
    </source>
</evidence>
<evidence type="ECO:0000256" key="1">
    <source>
        <dbReference type="ARBA" id="ARBA00004123"/>
    </source>
</evidence>
<reference evidence="10" key="1">
    <citation type="submission" date="2021-01" db="EMBL/GenBank/DDBJ databases">
        <authorList>
            <person name="Corre E."/>
            <person name="Pelletier E."/>
            <person name="Niang G."/>
            <person name="Scheremetjew M."/>
            <person name="Finn R."/>
            <person name="Kale V."/>
            <person name="Holt S."/>
            <person name="Cochrane G."/>
            <person name="Meng A."/>
            <person name="Brown T."/>
            <person name="Cohen L."/>
        </authorList>
    </citation>
    <scope>NUCLEOTIDE SEQUENCE</scope>
    <source>
        <strain evidence="10">UTEX LB 2760</strain>
    </source>
</reference>